<feature type="compositionally biased region" description="Pro residues" evidence="1">
    <location>
        <begin position="40"/>
        <end position="63"/>
    </location>
</feature>
<dbReference type="AlphaFoldDB" id="A0A1J9PZ10"/>
<reference evidence="2 3" key="1">
    <citation type="submission" date="2015-08" db="EMBL/GenBank/DDBJ databases">
        <title>Emmonsia species relationships and genome sequence.</title>
        <authorList>
            <person name="Cuomo C.A."/>
            <person name="Schwartz I.S."/>
            <person name="Kenyon C."/>
            <person name="De Hoog G.S."/>
            <person name="Govender N.P."/>
            <person name="Botha A."/>
            <person name="Moreno L."/>
            <person name="De Vries M."/>
            <person name="Munoz J.F."/>
            <person name="Stielow J.B."/>
        </authorList>
    </citation>
    <scope>NUCLEOTIDE SEQUENCE [LARGE SCALE GENOMIC DNA]</scope>
    <source>
        <strain evidence="2 3">EI222</strain>
    </source>
</reference>
<evidence type="ECO:0000313" key="3">
    <source>
        <dbReference type="Proteomes" id="UP000242791"/>
    </source>
</evidence>
<evidence type="ECO:0000256" key="1">
    <source>
        <dbReference type="SAM" id="MobiDB-lite"/>
    </source>
</evidence>
<feature type="region of interest" description="Disordered" evidence="1">
    <location>
        <begin position="31"/>
        <end position="70"/>
    </location>
</feature>
<proteinExistence type="predicted"/>
<protein>
    <submittedName>
        <fullName evidence="2">Uncharacterized protein</fullName>
    </submittedName>
</protein>
<dbReference type="VEuPathDB" id="FungiDB:ACJ73_07101"/>
<sequence length="147" mass="16922">MMMMRYMMEGMGGYHPYTNLHANPLSNPPLNLPLNTPFNPSNPLPSNPLPSNPLPSNPPPSNPSPLRSSPIPHFGEHEELFFNEYFSWLTRWRPSKASRIREASFILQNEGFELDHLRRLTKEQLNDMNIGAGIYQIIRNGLKEPLW</sequence>
<evidence type="ECO:0000313" key="2">
    <source>
        <dbReference type="EMBL" id="OJD21560.1"/>
    </source>
</evidence>
<dbReference type="EMBL" id="LGTZ01001368">
    <property type="protein sequence ID" value="OJD21560.1"/>
    <property type="molecule type" value="Genomic_DNA"/>
</dbReference>
<keyword evidence="3" id="KW-1185">Reference proteome</keyword>
<dbReference type="Proteomes" id="UP000242791">
    <property type="component" value="Unassembled WGS sequence"/>
</dbReference>
<dbReference type="STRING" id="1658174.A0A1J9PZ10"/>
<organism evidence="2 3">
    <name type="scientific">Blastomyces percursus</name>
    <dbReference type="NCBI Taxonomy" id="1658174"/>
    <lineage>
        <taxon>Eukaryota</taxon>
        <taxon>Fungi</taxon>
        <taxon>Dikarya</taxon>
        <taxon>Ascomycota</taxon>
        <taxon>Pezizomycotina</taxon>
        <taxon>Eurotiomycetes</taxon>
        <taxon>Eurotiomycetidae</taxon>
        <taxon>Onygenales</taxon>
        <taxon>Ajellomycetaceae</taxon>
        <taxon>Blastomyces</taxon>
    </lineage>
</organism>
<comment type="caution">
    <text evidence="2">The sequence shown here is derived from an EMBL/GenBank/DDBJ whole genome shotgun (WGS) entry which is preliminary data.</text>
</comment>
<dbReference type="OrthoDB" id="10609773at2759"/>
<name>A0A1J9PZ10_9EURO</name>
<accession>A0A1J9PZ10</accession>
<gene>
    <name evidence="2" type="ORF">ACJ73_07101</name>
</gene>